<organism evidence="2 3">
    <name type="scientific">Stigmatella aurantiaca (strain DW4/3-1)</name>
    <dbReference type="NCBI Taxonomy" id="378806"/>
    <lineage>
        <taxon>Bacteria</taxon>
        <taxon>Pseudomonadati</taxon>
        <taxon>Myxococcota</taxon>
        <taxon>Myxococcia</taxon>
        <taxon>Myxococcales</taxon>
        <taxon>Cystobacterineae</taxon>
        <taxon>Archangiaceae</taxon>
        <taxon>Stigmatella</taxon>
    </lineage>
</organism>
<protein>
    <submittedName>
        <fullName evidence="2">Uncharacterized protein</fullName>
    </submittedName>
</protein>
<keyword evidence="1" id="KW-0472">Membrane</keyword>
<evidence type="ECO:0000313" key="2">
    <source>
        <dbReference type="EMBL" id="ADO75681.1"/>
    </source>
</evidence>
<dbReference type="KEGG" id="sur:STAUR_7926"/>
<dbReference type="HOGENOM" id="CLU_2275741_0_0_7"/>
<dbReference type="OrthoDB" id="9975649at2"/>
<keyword evidence="1" id="KW-1133">Transmembrane helix</keyword>
<proteinExistence type="predicted"/>
<evidence type="ECO:0000256" key="1">
    <source>
        <dbReference type="SAM" id="Phobius"/>
    </source>
</evidence>
<gene>
    <name evidence="2" type="ordered locus">STAUR_7926</name>
</gene>
<sequence>MKIVRIALIFMGLMAVGIKLFTYEYFYADDPTSGIALRATPGLESRRRIQSQPGFERDRILIADENSFPGIGLYRSIVRGGWFVLPTLAGIVWVATRLRERH</sequence>
<dbReference type="Proteomes" id="UP000001351">
    <property type="component" value="Chromosome"/>
</dbReference>
<keyword evidence="3" id="KW-1185">Reference proteome</keyword>
<accession>E3FPX8</accession>
<dbReference type="AlphaFoldDB" id="E3FPX8"/>
<dbReference type="EMBL" id="CP002271">
    <property type="protein sequence ID" value="ADO75681.1"/>
    <property type="molecule type" value="Genomic_DNA"/>
</dbReference>
<feature type="transmembrane region" description="Helical" evidence="1">
    <location>
        <begin position="77"/>
        <end position="96"/>
    </location>
</feature>
<dbReference type="RefSeq" id="WP_013378095.1">
    <property type="nucleotide sequence ID" value="NC_014623.1"/>
</dbReference>
<reference evidence="2 3" key="1">
    <citation type="journal article" date="2011" name="Mol. Biol. Evol.">
        <title>Comparative genomic analysis of fruiting body formation in Myxococcales.</title>
        <authorList>
            <person name="Huntley S."/>
            <person name="Hamann N."/>
            <person name="Wegener-Feldbrugge S."/>
            <person name="Treuner-Lange A."/>
            <person name="Kube M."/>
            <person name="Reinhardt R."/>
            <person name="Klages S."/>
            <person name="Muller R."/>
            <person name="Ronning C.M."/>
            <person name="Nierman W.C."/>
            <person name="Sogaard-Andersen L."/>
        </authorList>
    </citation>
    <scope>NUCLEOTIDE SEQUENCE [LARGE SCALE GENOMIC DNA]</scope>
    <source>
        <strain evidence="2 3">DW4/3-1</strain>
    </source>
</reference>
<evidence type="ECO:0000313" key="3">
    <source>
        <dbReference type="Proteomes" id="UP000001351"/>
    </source>
</evidence>
<name>E3FPX8_STIAD</name>
<keyword evidence="1" id="KW-0812">Transmembrane</keyword>
<feature type="transmembrane region" description="Helical" evidence="1">
    <location>
        <begin position="7"/>
        <end position="28"/>
    </location>
</feature>
<dbReference type="STRING" id="378806.STAUR_7926"/>